<sequence length="169" mass="18351">MHHFLPVVVPADATETNGHGQHHPHVTIAEVTPQQRGDDDGNQNQGSAHGRCAGFDQMRFRAIAPHRLADLLGGQPADQAWSGNEGNDQRGHCRQHRAQGDIPEHIESPHVLCQPLRQHQQHYSPPSGAGTLMALATLSMRMKRDPLTRTMVSGVSSAVKASTSRSTCV</sequence>
<feature type="region of interest" description="Disordered" evidence="1">
    <location>
        <begin position="74"/>
        <end position="95"/>
    </location>
</feature>
<dbReference type="Proteomes" id="UP000019812">
    <property type="component" value="Unassembled WGS sequence"/>
</dbReference>
<dbReference type="AlphaFoldDB" id="A0A084XYW2"/>
<dbReference type="EMBL" id="JDSS02000027">
    <property type="protein sequence ID" value="KFB67656.1"/>
    <property type="molecule type" value="Genomic_DNA"/>
</dbReference>
<reference evidence="2 3" key="1">
    <citation type="submission" date="2014-07" db="EMBL/GenBank/DDBJ databases">
        <title>Expanding our view of genomic diversity in Candidatus Accumulibacter clades.</title>
        <authorList>
            <person name="Skennerton C.T."/>
            <person name="Barr J.J."/>
            <person name="Slater F.R."/>
            <person name="Bond P.L."/>
            <person name="Tyson G.W."/>
        </authorList>
    </citation>
    <scope>NUCLEOTIDE SEQUENCE [LARGE SCALE GENOMIC DNA]</scope>
    <source>
        <strain evidence="3">SK-01</strain>
    </source>
</reference>
<evidence type="ECO:0000313" key="3">
    <source>
        <dbReference type="Proteomes" id="UP000019812"/>
    </source>
</evidence>
<name>A0A084XYW2_9PROT</name>
<comment type="caution">
    <text evidence="2">The sequence shown here is derived from an EMBL/GenBank/DDBJ whole genome shotgun (WGS) entry which is preliminary data.</text>
</comment>
<evidence type="ECO:0000313" key="2">
    <source>
        <dbReference type="EMBL" id="KFB67656.1"/>
    </source>
</evidence>
<accession>A0A084XYW2</accession>
<feature type="region of interest" description="Disordered" evidence="1">
    <location>
        <begin position="1"/>
        <end position="23"/>
    </location>
</feature>
<proteinExistence type="predicted"/>
<evidence type="ECO:0000256" key="1">
    <source>
        <dbReference type="SAM" id="MobiDB-lite"/>
    </source>
</evidence>
<gene>
    <name evidence="2" type="ORF">CAPSK01_003099</name>
</gene>
<organism evidence="2 3">
    <name type="scientific">Candidatus Accumulibacter vicinus</name>
    <dbReference type="NCBI Taxonomy" id="2954382"/>
    <lineage>
        <taxon>Bacteria</taxon>
        <taxon>Pseudomonadati</taxon>
        <taxon>Pseudomonadota</taxon>
        <taxon>Betaproteobacteria</taxon>
        <taxon>Candidatus Accumulibacter</taxon>
    </lineage>
</organism>
<protein>
    <submittedName>
        <fullName evidence="2">Uncharacterized protein</fullName>
    </submittedName>
</protein>